<comment type="caution">
    <text evidence="7">The sequence shown here is derived from an EMBL/GenBank/DDBJ whole genome shotgun (WGS) entry which is preliminary data.</text>
</comment>
<evidence type="ECO:0000256" key="6">
    <source>
        <dbReference type="SAM" id="Phobius"/>
    </source>
</evidence>
<name>A0A420Y7K9_9PEZI</name>
<sequence length="552" mass="62743">MSDAKHGPLSSEGAVGITTASDVKNLKSAQGSISSKSLESHNFGSGAVFAEGTHLQYHEPIAEYEGRHRYDPTAQWTEAEEKKLVRKLDWRICSWVCIMFFALQLDRGNISQALSDNMLDDLGLTTNEYNYGMTIFYLCFLSAELPSQMISKKLGPDVWIPIQMVSWSIVAICQCKLSGRADFYATRALLGLIEGGFIPDVVLYLSYFYKSKELPIRLSFFWGSYISTFIISAFLAFGILHLGNVTAWAGWRWMFALEGAVTVLIGIFSWFYLPPSPTQTASWFRGKDGWFTEREEIIMVNRILRDDPSKGGMHNRQGLTPSLLWAALTDVDLWPVYILGLTWGIPQQQVSQYLTLNLRSLGFDTFETNLLTVPAYVLFLIQLIFWTWVSEKINNRFLIVLFCQFYMLPLIIALEVMPASTSHWAWYAVSALLVGYPYIHAILVAITSRNAGTVRTRTVGSALYNMCVQASNIISSNIYRANDKPLYRTGNKVLLGLIAWNVLVIALCKGYYMWRNQRKEKQWSAMTQEEKNHYLATTKDEGAKRLDFRFAH</sequence>
<feature type="transmembrane region" description="Helical" evidence="6">
    <location>
        <begin position="185"/>
        <end position="208"/>
    </location>
</feature>
<evidence type="ECO:0000256" key="5">
    <source>
        <dbReference type="ARBA" id="ARBA00023136"/>
    </source>
</evidence>
<dbReference type="OrthoDB" id="1935484at2759"/>
<organism evidence="7 8">
    <name type="scientific">Coniochaeta pulveracea</name>
    <dbReference type="NCBI Taxonomy" id="177199"/>
    <lineage>
        <taxon>Eukaryota</taxon>
        <taxon>Fungi</taxon>
        <taxon>Dikarya</taxon>
        <taxon>Ascomycota</taxon>
        <taxon>Pezizomycotina</taxon>
        <taxon>Sordariomycetes</taxon>
        <taxon>Sordariomycetidae</taxon>
        <taxon>Coniochaetales</taxon>
        <taxon>Coniochaetaceae</taxon>
        <taxon>Coniochaeta</taxon>
    </lineage>
</organism>
<keyword evidence="4 6" id="KW-1133">Transmembrane helix</keyword>
<keyword evidence="5 6" id="KW-0472">Membrane</keyword>
<dbReference type="InterPro" id="IPR011701">
    <property type="entry name" value="MFS"/>
</dbReference>
<dbReference type="PANTHER" id="PTHR43791">
    <property type="entry name" value="PERMEASE-RELATED"/>
    <property type="match status" value="1"/>
</dbReference>
<feature type="transmembrane region" description="Helical" evidence="6">
    <location>
        <begin position="220"/>
        <end position="241"/>
    </location>
</feature>
<keyword evidence="3 6" id="KW-0812">Transmembrane</keyword>
<feature type="transmembrane region" description="Helical" evidence="6">
    <location>
        <begin position="397"/>
        <end position="418"/>
    </location>
</feature>
<proteinExistence type="predicted"/>
<evidence type="ECO:0000256" key="2">
    <source>
        <dbReference type="ARBA" id="ARBA00022448"/>
    </source>
</evidence>
<dbReference type="FunFam" id="1.20.1250.20:FF:000247">
    <property type="entry name" value="MFS general substrate transporter"/>
    <property type="match status" value="1"/>
</dbReference>
<dbReference type="GO" id="GO:0016020">
    <property type="term" value="C:membrane"/>
    <property type="evidence" value="ECO:0007669"/>
    <property type="project" value="UniProtKB-SubCell"/>
</dbReference>
<dbReference type="FunFam" id="1.20.1250.20:FF:000106">
    <property type="entry name" value="MFS transporter, putative"/>
    <property type="match status" value="1"/>
</dbReference>
<feature type="transmembrane region" description="Helical" evidence="6">
    <location>
        <begin position="424"/>
        <end position="446"/>
    </location>
</feature>
<evidence type="ECO:0000256" key="1">
    <source>
        <dbReference type="ARBA" id="ARBA00004141"/>
    </source>
</evidence>
<evidence type="ECO:0000313" key="8">
    <source>
        <dbReference type="Proteomes" id="UP000275385"/>
    </source>
</evidence>
<dbReference type="Proteomes" id="UP000275385">
    <property type="component" value="Unassembled WGS sequence"/>
</dbReference>
<dbReference type="Pfam" id="PF07690">
    <property type="entry name" value="MFS_1"/>
    <property type="match status" value="1"/>
</dbReference>
<dbReference type="SUPFAM" id="SSF103473">
    <property type="entry name" value="MFS general substrate transporter"/>
    <property type="match status" value="1"/>
</dbReference>
<feature type="transmembrane region" description="Helical" evidence="6">
    <location>
        <begin position="458"/>
        <end position="481"/>
    </location>
</feature>
<gene>
    <name evidence="7" type="ORF">DL546_003211</name>
</gene>
<feature type="transmembrane region" description="Helical" evidence="6">
    <location>
        <begin position="366"/>
        <end position="385"/>
    </location>
</feature>
<evidence type="ECO:0008006" key="9">
    <source>
        <dbReference type="Google" id="ProtNLM"/>
    </source>
</evidence>
<dbReference type="EMBL" id="QVQW01000037">
    <property type="protein sequence ID" value="RKU43855.1"/>
    <property type="molecule type" value="Genomic_DNA"/>
</dbReference>
<evidence type="ECO:0000256" key="4">
    <source>
        <dbReference type="ARBA" id="ARBA00022989"/>
    </source>
</evidence>
<reference evidence="7 8" key="1">
    <citation type="submission" date="2018-08" db="EMBL/GenBank/DDBJ databases">
        <title>Draft genome of the lignicolous fungus Coniochaeta pulveracea.</title>
        <authorList>
            <person name="Borstlap C.J."/>
            <person name="De Witt R.N."/>
            <person name="Botha A."/>
            <person name="Volschenk H."/>
        </authorList>
    </citation>
    <scope>NUCLEOTIDE SEQUENCE [LARGE SCALE GENOMIC DNA]</scope>
    <source>
        <strain evidence="7 8">CAB683</strain>
    </source>
</reference>
<dbReference type="Gene3D" id="1.20.1250.20">
    <property type="entry name" value="MFS general substrate transporter like domains"/>
    <property type="match status" value="2"/>
</dbReference>
<feature type="transmembrane region" description="Helical" evidence="6">
    <location>
        <begin position="493"/>
        <end position="512"/>
    </location>
</feature>
<feature type="transmembrane region" description="Helical" evidence="6">
    <location>
        <begin position="323"/>
        <end position="346"/>
    </location>
</feature>
<dbReference type="AlphaFoldDB" id="A0A420Y7K9"/>
<evidence type="ECO:0000256" key="3">
    <source>
        <dbReference type="ARBA" id="ARBA00022692"/>
    </source>
</evidence>
<comment type="subcellular location">
    <subcellularLocation>
        <location evidence="1">Membrane</location>
        <topology evidence="1">Multi-pass membrane protein</topology>
    </subcellularLocation>
</comment>
<feature type="transmembrane region" description="Helical" evidence="6">
    <location>
        <begin position="253"/>
        <end position="273"/>
    </location>
</feature>
<accession>A0A420Y7K9</accession>
<dbReference type="InterPro" id="IPR036259">
    <property type="entry name" value="MFS_trans_sf"/>
</dbReference>
<dbReference type="GO" id="GO:0022857">
    <property type="term" value="F:transmembrane transporter activity"/>
    <property type="evidence" value="ECO:0007669"/>
    <property type="project" value="InterPro"/>
</dbReference>
<protein>
    <recommendedName>
        <fullName evidence="9">Major facilitator superfamily (MFS) profile domain-containing protein</fullName>
    </recommendedName>
</protein>
<evidence type="ECO:0000313" key="7">
    <source>
        <dbReference type="EMBL" id="RKU43855.1"/>
    </source>
</evidence>
<dbReference type="PANTHER" id="PTHR43791:SF104">
    <property type="entry name" value="MAJOR FACILITATOR SUPERFAMILY (MFS) PROFILE DOMAIN-CONTAINING PROTEIN-RELATED"/>
    <property type="match status" value="1"/>
</dbReference>
<keyword evidence="2" id="KW-0813">Transport</keyword>
<keyword evidence="8" id="KW-1185">Reference proteome</keyword>